<comment type="catalytic activity">
    <reaction evidence="7">
        <text>(6R)-5,10-methylene-5,6,7,8-tetrahydrofolate + 3-methyl-2-oxobutanoate + H2O = 2-dehydropantoate + (6S)-5,6,7,8-tetrahydrofolate</text>
        <dbReference type="Rhea" id="RHEA:11824"/>
        <dbReference type="ChEBI" id="CHEBI:11561"/>
        <dbReference type="ChEBI" id="CHEBI:11851"/>
        <dbReference type="ChEBI" id="CHEBI:15377"/>
        <dbReference type="ChEBI" id="CHEBI:15636"/>
        <dbReference type="ChEBI" id="CHEBI:57453"/>
        <dbReference type="EC" id="2.1.2.11"/>
    </reaction>
</comment>
<dbReference type="EMBL" id="SJPT01000008">
    <property type="protein sequence ID" value="TWU20513.1"/>
    <property type="molecule type" value="Genomic_DNA"/>
</dbReference>
<dbReference type="Gene3D" id="3.20.20.60">
    <property type="entry name" value="Phosphoenolpyruvate-binding domains"/>
    <property type="match status" value="1"/>
</dbReference>
<dbReference type="InterPro" id="IPR015813">
    <property type="entry name" value="Pyrv/PenolPyrv_kinase-like_dom"/>
</dbReference>
<keyword evidence="11" id="KW-0489">Methyltransferase</keyword>
<dbReference type="SUPFAM" id="SSF51621">
    <property type="entry name" value="Phosphoenolpyruvate/pyruvate domain"/>
    <property type="match status" value="1"/>
</dbReference>
<dbReference type="NCBIfam" id="NF001452">
    <property type="entry name" value="PRK00311.1"/>
    <property type="match status" value="1"/>
</dbReference>
<dbReference type="FunFam" id="3.20.20.60:FF:000003">
    <property type="entry name" value="3-methyl-2-oxobutanoate hydroxymethyltransferase"/>
    <property type="match status" value="1"/>
</dbReference>
<dbReference type="PANTHER" id="PTHR20881">
    <property type="entry name" value="3-METHYL-2-OXOBUTANOATE HYDROXYMETHYLTRANSFERASE"/>
    <property type="match status" value="1"/>
</dbReference>
<evidence type="ECO:0000256" key="2">
    <source>
        <dbReference type="ARBA" id="ARBA00008676"/>
    </source>
</evidence>
<keyword evidence="4 7" id="KW-0566">Pantothenate biosynthesis</keyword>
<evidence type="ECO:0000256" key="5">
    <source>
        <dbReference type="ARBA" id="ARBA00022679"/>
    </source>
</evidence>
<dbReference type="PANTHER" id="PTHR20881:SF0">
    <property type="entry name" value="3-METHYL-2-OXOBUTANOATE HYDROXYMETHYLTRANSFERASE"/>
    <property type="match status" value="1"/>
</dbReference>
<dbReference type="GO" id="GO:0015940">
    <property type="term" value="P:pantothenate biosynthetic process"/>
    <property type="evidence" value="ECO:0007669"/>
    <property type="project" value="UniProtKB-UniRule"/>
</dbReference>
<keyword evidence="7 10" id="KW-0479">Metal-binding</keyword>
<dbReference type="HAMAP" id="MF_00156">
    <property type="entry name" value="PanB"/>
    <property type="match status" value="1"/>
</dbReference>
<comment type="subcellular location">
    <subcellularLocation>
        <location evidence="7">Cytoplasm</location>
    </subcellularLocation>
</comment>
<dbReference type="GO" id="GO:0032259">
    <property type="term" value="P:methylation"/>
    <property type="evidence" value="ECO:0007669"/>
    <property type="project" value="UniProtKB-KW"/>
</dbReference>
<evidence type="ECO:0000256" key="3">
    <source>
        <dbReference type="ARBA" id="ARBA00011424"/>
    </source>
</evidence>
<keyword evidence="7" id="KW-0963">Cytoplasm</keyword>
<sequence>MREDGKTITMLTAYDFPTAAILDEAGIDILLVGDSLAMVVQGHETTLPVTMDQMLYHAEMVGRAAQRAMVVVDLPFPEGQREISRSVDCAARVLKETKCHAVKLEGGAEQAERIETLVTAGIPVMAHVGLRPQNIHVDGGYRVHRDVDSLVVDAVAAEKAGAFAILIECVTVAAGKAVTEAVSVPTIGIGAGPHTTGQVLVTNDLIGLTQGYTPKFVRKIADASTLIRDAATTYRDAVDDGSFPGASESF</sequence>
<evidence type="ECO:0000256" key="6">
    <source>
        <dbReference type="ARBA" id="ARBA00056497"/>
    </source>
</evidence>
<keyword evidence="7 10" id="KW-0460">Magnesium</keyword>
<feature type="binding site" evidence="7 10">
    <location>
        <position position="73"/>
    </location>
    <ligand>
        <name>Mg(2+)</name>
        <dbReference type="ChEBI" id="CHEBI:18420"/>
    </ligand>
</feature>
<evidence type="ECO:0000256" key="10">
    <source>
        <dbReference type="PIRSR" id="PIRSR000388-3"/>
    </source>
</evidence>
<comment type="cofactor">
    <cofactor evidence="7 10">
        <name>Mg(2+)</name>
        <dbReference type="ChEBI" id="CHEBI:18420"/>
    </cofactor>
    <text evidence="7 10">Binds 1 Mg(2+) ion per subunit.</text>
</comment>
<keyword evidence="5 7" id="KW-0808">Transferase</keyword>
<dbReference type="GO" id="GO:0000287">
    <property type="term" value="F:magnesium ion binding"/>
    <property type="evidence" value="ECO:0007669"/>
    <property type="project" value="TreeGrafter"/>
</dbReference>
<feature type="binding site" evidence="7 10">
    <location>
        <position position="34"/>
    </location>
    <ligand>
        <name>Mg(2+)</name>
        <dbReference type="ChEBI" id="CHEBI:18420"/>
    </ligand>
</feature>
<comment type="pathway">
    <text evidence="1 7">Cofactor biosynthesis; (R)-pantothenate biosynthesis; (R)-pantoate from 3-methyl-2-oxobutanoate: step 1/2.</text>
</comment>
<evidence type="ECO:0000256" key="9">
    <source>
        <dbReference type="PIRSR" id="PIRSR000388-2"/>
    </source>
</evidence>
<evidence type="ECO:0000313" key="11">
    <source>
        <dbReference type="EMBL" id="TWU20513.1"/>
    </source>
</evidence>
<evidence type="ECO:0000256" key="7">
    <source>
        <dbReference type="HAMAP-Rule" id="MF_00156"/>
    </source>
</evidence>
<dbReference type="NCBIfam" id="TIGR00222">
    <property type="entry name" value="panB"/>
    <property type="match status" value="1"/>
</dbReference>
<comment type="similarity">
    <text evidence="2 7">Belongs to the PanB family.</text>
</comment>
<name>A0A5C6C794_9BACT</name>
<dbReference type="CDD" id="cd06557">
    <property type="entry name" value="KPHMT-like"/>
    <property type="match status" value="1"/>
</dbReference>
<dbReference type="Pfam" id="PF02548">
    <property type="entry name" value="Pantoate_transf"/>
    <property type="match status" value="1"/>
</dbReference>
<comment type="function">
    <text evidence="6 7">Catalyzes the reversible reaction in which hydroxymethyl group from 5,10-methylenetetrahydrofolate is transferred onto alpha-ketoisovalerate to form ketopantoate.</text>
</comment>
<proteinExistence type="inferred from homology"/>
<evidence type="ECO:0000256" key="8">
    <source>
        <dbReference type="PIRSR" id="PIRSR000388-1"/>
    </source>
</evidence>
<evidence type="ECO:0000256" key="4">
    <source>
        <dbReference type="ARBA" id="ARBA00022655"/>
    </source>
</evidence>
<dbReference type="UniPathway" id="UPA00028">
    <property type="reaction ID" value="UER00003"/>
</dbReference>
<dbReference type="InterPro" id="IPR040442">
    <property type="entry name" value="Pyrv_kinase-like_dom_sf"/>
</dbReference>
<dbReference type="GO" id="GO:0003864">
    <property type="term" value="F:3-methyl-2-oxobutanoate hydroxymethyltransferase activity"/>
    <property type="evidence" value="ECO:0007669"/>
    <property type="project" value="UniProtKB-UniRule"/>
</dbReference>
<feature type="binding site" evidence="7 10">
    <location>
        <position position="105"/>
    </location>
    <ligand>
        <name>Mg(2+)</name>
        <dbReference type="ChEBI" id="CHEBI:18420"/>
    </ligand>
</feature>
<dbReference type="GO" id="GO:0005737">
    <property type="term" value="C:cytoplasm"/>
    <property type="evidence" value="ECO:0007669"/>
    <property type="project" value="UniProtKB-SubCell"/>
</dbReference>
<comment type="caution">
    <text evidence="11">The sequence shown here is derived from an EMBL/GenBank/DDBJ whole genome shotgun (WGS) entry which is preliminary data.</text>
</comment>
<feature type="active site" description="Proton acceptor" evidence="7 8">
    <location>
        <position position="168"/>
    </location>
</feature>
<feature type="binding site" evidence="7 9">
    <location>
        <position position="73"/>
    </location>
    <ligand>
        <name>3-methyl-2-oxobutanoate</name>
        <dbReference type="ChEBI" id="CHEBI:11851"/>
    </ligand>
</feature>
<accession>A0A5C6C794</accession>
<feature type="binding site" evidence="7 9">
    <location>
        <begin position="34"/>
        <end position="35"/>
    </location>
    <ligand>
        <name>3-methyl-2-oxobutanoate</name>
        <dbReference type="ChEBI" id="CHEBI:11851"/>
    </ligand>
</feature>
<dbReference type="EC" id="2.1.2.11" evidence="7"/>
<reference evidence="11 12" key="1">
    <citation type="submission" date="2019-02" db="EMBL/GenBank/DDBJ databases">
        <title>Deep-cultivation of Planctomycetes and their phenomic and genomic characterization uncovers novel biology.</title>
        <authorList>
            <person name="Wiegand S."/>
            <person name="Jogler M."/>
            <person name="Boedeker C."/>
            <person name="Pinto D."/>
            <person name="Vollmers J."/>
            <person name="Rivas-Marin E."/>
            <person name="Kohn T."/>
            <person name="Peeters S.H."/>
            <person name="Heuer A."/>
            <person name="Rast P."/>
            <person name="Oberbeckmann S."/>
            <person name="Bunk B."/>
            <person name="Jeske O."/>
            <person name="Meyerdierks A."/>
            <person name="Storesund J.E."/>
            <person name="Kallscheuer N."/>
            <person name="Luecker S."/>
            <person name="Lage O.M."/>
            <person name="Pohl T."/>
            <person name="Merkel B.J."/>
            <person name="Hornburger P."/>
            <person name="Mueller R.-W."/>
            <person name="Bruemmer F."/>
            <person name="Labrenz M."/>
            <person name="Spormann A.M."/>
            <person name="Op Den Camp H."/>
            <person name="Overmann J."/>
            <person name="Amann R."/>
            <person name="Jetten M.S.M."/>
            <person name="Mascher T."/>
            <person name="Medema M.H."/>
            <person name="Devos D.P."/>
            <person name="Kaster A.-K."/>
            <person name="Ovreas L."/>
            <person name="Rohde M."/>
            <person name="Galperin M.Y."/>
            <person name="Jogler C."/>
        </authorList>
    </citation>
    <scope>NUCLEOTIDE SEQUENCE [LARGE SCALE GENOMIC DNA]</scope>
    <source>
        <strain evidence="11 12">Pla52o</strain>
    </source>
</reference>
<feature type="binding site" evidence="7 9">
    <location>
        <position position="103"/>
    </location>
    <ligand>
        <name>3-methyl-2-oxobutanoate</name>
        <dbReference type="ChEBI" id="CHEBI:11851"/>
    </ligand>
</feature>
<keyword evidence="12" id="KW-1185">Reference proteome</keyword>
<evidence type="ECO:0000313" key="12">
    <source>
        <dbReference type="Proteomes" id="UP000316304"/>
    </source>
</evidence>
<dbReference type="AlphaFoldDB" id="A0A5C6C794"/>
<evidence type="ECO:0000256" key="1">
    <source>
        <dbReference type="ARBA" id="ARBA00005033"/>
    </source>
</evidence>
<dbReference type="InterPro" id="IPR003700">
    <property type="entry name" value="Pantoate_hydroxy_MeTrfase"/>
</dbReference>
<organism evidence="11 12">
    <name type="scientific">Novipirellula galeiformis</name>
    <dbReference type="NCBI Taxonomy" id="2528004"/>
    <lineage>
        <taxon>Bacteria</taxon>
        <taxon>Pseudomonadati</taxon>
        <taxon>Planctomycetota</taxon>
        <taxon>Planctomycetia</taxon>
        <taxon>Pirellulales</taxon>
        <taxon>Pirellulaceae</taxon>
        <taxon>Novipirellula</taxon>
    </lineage>
</organism>
<dbReference type="Proteomes" id="UP000316304">
    <property type="component" value="Unassembled WGS sequence"/>
</dbReference>
<dbReference type="GO" id="GO:0008168">
    <property type="term" value="F:methyltransferase activity"/>
    <property type="evidence" value="ECO:0007669"/>
    <property type="project" value="UniProtKB-KW"/>
</dbReference>
<protein>
    <recommendedName>
        <fullName evidence="7">3-methyl-2-oxobutanoate hydroxymethyltransferase</fullName>
        <ecNumber evidence="7">2.1.2.11</ecNumber>
    </recommendedName>
    <alternativeName>
        <fullName evidence="7">Ketopantoate hydroxymethyltransferase</fullName>
        <shortName evidence="7">KPHMT</shortName>
    </alternativeName>
</protein>
<gene>
    <name evidence="7 11" type="primary">panB</name>
    <name evidence="11" type="ORF">Pla52o_43910</name>
</gene>
<dbReference type="PIRSF" id="PIRSF000388">
    <property type="entry name" value="Pantoate_hydroxy_MeTrfase"/>
    <property type="match status" value="1"/>
</dbReference>
<comment type="subunit">
    <text evidence="3 7">Homodecamer; pentamer of dimers.</text>
</comment>